<proteinExistence type="predicted"/>
<comment type="caution">
    <text evidence="2">The sequence shown here is derived from an EMBL/GenBank/DDBJ whole genome shotgun (WGS) entry which is preliminary data.</text>
</comment>
<evidence type="ECO:0000256" key="1">
    <source>
        <dbReference type="SAM" id="Phobius"/>
    </source>
</evidence>
<accession>A0A7W9BBQ1</accession>
<keyword evidence="3" id="KW-1185">Reference proteome</keyword>
<protein>
    <submittedName>
        <fullName evidence="2">Flp pilus assembly protein TadG</fullName>
    </submittedName>
</protein>
<keyword evidence="1" id="KW-1133">Transmembrane helix</keyword>
<name>A0A7W9BBQ1_9SPHN</name>
<sequence>MMKLLRHLRKLRADTRGVGAIEFAAAAPVLILLYCGGYQLMDAISAYRKVTVTARSLSDLTTRQEEITDDKAQEFMNAAQQVMSPYSASNIDMRITQIFINGGGVPKLSWTRTTDSISLKSKNLTVPPSMRVPNTYLIQSTVTYHYDPVVAPSLIGPLTFTDSIFMSPRRSTSIPMSGSCSSLRCQIVDLLTDS</sequence>
<gene>
    <name evidence="2" type="ORF">FHS94_001111</name>
</gene>
<keyword evidence="1" id="KW-0472">Membrane</keyword>
<dbReference type="EMBL" id="JACIJK010000003">
    <property type="protein sequence ID" value="MBB5714280.1"/>
    <property type="molecule type" value="Genomic_DNA"/>
</dbReference>
<organism evidence="2 3">
    <name type="scientific">Sphingomonas aerophila</name>
    <dbReference type="NCBI Taxonomy" id="1344948"/>
    <lineage>
        <taxon>Bacteria</taxon>
        <taxon>Pseudomonadati</taxon>
        <taxon>Pseudomonadota</taxon>
        <taxon>Alphaproteobacteria</taxon>
        <taxon>Sphingomonadales</taxon>
        <taxon>Sphingomonadaceae</taxon>
        <taxon>Sphingomonas</taxon>
    </lineage>
</organism>
<evidence type="ECO:0000313" key="3">
    <source>
        <dbReference type="Proteomes" id="UP000546200"/>
    </source>
</evidence>
<keyword evidence="1" id="KW-0812">Transmembrane</keyword>
<dbReference type="RefSeq" id="WP_184055466.1">
    <property type="nucleotide sequence ID" value="NZ_JACIJK010000003.1"/>
</dbReference>
<dbReference type="AlphaFoldDB" id="A0A7W9BBQ1"/>
<evidence type="ECO:0000313" key="2">
    <source>
        <dbReference type="EMBL" id="MBB5714280.1"/>
    </source>
</evidence>
<dbReference type="Proteomes" id="UP000546200">
    <property type="component" value="Unassembled WGS sequence"/>
</dbReference>
<feature type="transmembrane region" description="Helical" evidence="1">
    <location>
        <begin position="20"/>
        <end position="41"/>
    </location>
</feature>
<reference evidence="2 3" key="1">
    <citation type="submission" date="2020-08" db="EMBL/GenBank/DDBJ databases">
        <title>Genomic Encyclopedia of Type Strains, Phase IV (KMG-IV): sequencing the most valuable type-strain genomes for metagenomic binning, comparative biology and taxonomic classification.</title>
        <authorList>
            <person name="Goeker M."/>
        </authorList>
    </citation>
    <scope>NUCLEOTIDE SEQUENCE [LARGE SCALE GENOMIC DNA]</scope>
    <source>
        <strain evidence="2 3">DSM 100044</strain>
    </source>
</reference>